<dbReference type="InterPro" id="IPR012318">
    <property type="entry name" value="HTH_CRP"/>
</dbReference>
<keyword evidence="2" id="KW-0238">DNA-binding</keyword>
<evidence type="ECO:0000259" key="5">
    <source>
        <dbReference type="PROSITE" id="PS50042"/>
    </source>
</evidence>
<dbReference type="SMART" id="SM00100">
    <property type="entry name" value="cNMP"/>
    <property type="match status" value="1"/>
</dbReference>
<dbReference type="Gene3D" id="2.60.120.10">
    <property type="entry name" value="Jelly Rolls"/>
    <property type="match status" value="1"/>
</dbReference>
<keyword evidence="3" id="KW-0010">Activator</keyword>
<dbReference type="GO" id="GO:0003700">
    <property type="term" value="F:DNA-binding transcription factor activity"/>
    <property type="evidence" value="ECO:0007669"/>
    <property type="project" value="TreeGrafter"/>
</dbReference>
<comment type="caution">
    <text evidence="7">The sequence shown here is derived from an EMBL/GenBank/DDBJ whole genome shotgun (WGS) entry which is preliminary data.</text>
</comment>
<dbReference type="PROSITE" id="PS51063">
    <property type="entry name" value="HTH_CRP_2"/>
    <property type="match status" value="1"/>
</dbReference>
<evidence type="ECO:0000313" key="8">
    <source>
        <dbReference type="Proteomes" id="UP000279911"/>
    </source>
</evidence>
<dbReference type="PANTHER" id="PTHR24567:SF26">
    <property type="entry name" value="REGULATORY PROTEIN YEIL"/>
    <property type="match status" value="1"/>
</dbReference>
<name>A0A3R9F2Q7_9BACI</name>
<dbReference type="InterPro" id="IPR018490">
    <property type="entry name" value="cNMP-bd_dom_sf"/>
</dbReference>
<evidence type="ECO:0000256" key="1">
    <source>
        <dbReference type="ARBA" id="ARBA00023015"/>
    </source>
</evidence>
<dbReference type="GO" id="GO:0003677">
    <property type="term" value="F:DNA binding"/>
    <property type="evidence" value="ECO:0007669"/>
    <property type="project" value="UniProtKB-KW"/>
</dbReference>
<dbReference type="PROSITE" id="PS50042">
    <property type="entry name" value="CNMP_BINDING_3"/>
    <property type="match status" value="1"/>
</dbReference>
<evidence type="ECO:0000256" key="3">
    <source>
        <dbReference type="ARBA" id="ARBA00023159"/>
    </source>
</evidence>
<evidence type="ECO:0000259" key="6">
    <source>
        <dbReference type="PROSITE" id="PS51063"/>
    </source>
</evidence>
<sequence>MKQSKTIEQLESYIQSYEIAHLFTEEILPYLSLYHFEKGEVICSQGEAAEFLYILVKGKVKIFTTSEDGKTLILSFKTPLEVIGDIEYVQEIPTINTVEAVSSVVMIGVRQSVVRKFLKNHPSFLQFMLEIITRKFHIKSQFMRHNILYPVETRLASYLVSVAYDENDALVNGMVSTSNLTDIANLIGTSYRHLNRVIKEFCLTGLVERNKGTLIIKDLEGLKILAKENLYE</sequence>
<dbReference type="SUPFAM" id="SSF51206">
    <property type="entry name" value="cAMP-binding domain-like"/>
    <property type="match status" value="1"/>
</dbReference>
<dbReference type="Proteomes" id="UP000279911">
    <property type="component" value="Unassembled WGS sequence"/>
</dbReference>
<dbReference type="InterPro" id="IPR014710">
    <property type="entry name" value="RmlC-like_jellyroll"/>
</dbReference>
<evidence type="ECO:0000256" key="4">
    <source>
        <dbReference type="ARBA" id="ARBA00023163"/>
    </source>
</evidence>
<accession>A0A3R9F2Q7</accession>
<dbReference type="AlphaFoldDB" id="A0A3R9F2Q7"/>
<reference evidence="8" key="1">
    <citation type="submission" date="2018-12" db="EMBL/GenBank/DDBJ databases">
        <title>Bacillus chawlae sp. nov., Bacillus glennii sp. nov., and Bacillus saganii sp. nov. Isolated from the Vehicle Assembly Building at Kennedy Space Center where the Viking Spacecraft were Assembled.</title>
        <authorList>
            <person name="Seuylemezian A."/>
            <person name="Vaishampayan P."/>
        </authorList>
    </citation>
    <scope>NUCLEOTIDE SEQUENCE [LARGE SCALE GENOMIC DNA]</scope>
    <source>
        <strain evidence="8">DSM 13966</strain>
    </source>
</reference>
<keyword evidence="4" id="KW-0804">Transcription</keyword>
<dbReference type="GO" id="GO:0005829">
    <property type="term" value="C:cytosol"/>
    <property type="evidence" value="ECO:0007669"/>
    <property type="project" value="TreeGrafter"/>
</dbReference>
<dbReference type="InterPro" id="IPR036388">
    <property type="entry name" value="WH-like_DNA-bd_sf"/>
</dbReference>
<dbReference type="InterPro" id="IPR000595">
    <property type="entry name" value="cNMP-bd_dom"/>
</dbReference>
<organism evidence="7 8">
    <name type="scientific">Mesobacillus subterraneus</name>
    <dbReference type="NCBI Taxonomy" id="285983"/>
    <lineage>
        <taxon>Bacteria</taxon>
        <taxon>Bacillati</taxon>
        <taxon>Bacillota</taxon>
        <taxon>Bacilli</taxon>
        <taxon>Bacillales</taxon>
        <taxon>Bacillaceae</taxon>
        <taxon>Mesobacillus</taxon>
    </lineage>
</organism>
<dbReference type="Gene3D" id="1.10.10.10">
    <property type="entry name" value="Winged helix-like DNA-binding domain superfamily/Winged helix DNA-binding domain"/>
    <property type="match status" value="1"/>
</dbReference>
<protein>
    <submittedName>
        <fullName evidence="7">Cyclic nucleotide-binding domain-containing protein</fullName>
    </submittedName>
</protein>
<dbReference type="InterPro" id="IPR050397">
    <property type="entry name" value="Env_Response_Regulators"/>
</dbReference>
<dbReference type="CDD" id="cd00038">
    <property type="entry name" value="CAP_ED"/>
    <property type="match status" value="1"/>
</dbReference>
<dbReference type="EMBL" id="RSFW01000006">
    <property type="protein sequence ID" value="RSD28620.1"/>
    <property type="molecule type" value="Genomic_DNA"/>
</dbReference>
<evidence type="ECO:0000256" key="2">
    <source>
        <dbReference type="ARBA" id="ARBA00023125"/>
    </source>
</evidence>
<dbReference type="Pfam" id="PF00027">
    <property type="entry name" value="cNMP_binding"/>
    <property type="match status" value="1"/>
</dbReference>
<feature type="domain" description="Cyclic nucleotide-binding" evidence="5">
    <location>
        <begin position="26"/>
        <end position="135"/>
    </location>
</feature>
<proteinExistence type="predicted"/>
<evidence type="ECO:0000313" key="7">
    <source>
        <dbReference type="EMBL" id="RSD28620.1"/>
    </source>
</evidence>
<dbReference type="InterPro" id="IPR018488">
    <property type="entry name" value="cNMP-bd_CS"/>
</dbReference>
<dbReference type="InterPro" id="IPR036390">
    <property type="entry name" value="WH_DNA-bd_sf"/>
</dbReference>
<dbReference type="SUPFAM" id="SSF46785">
    <property type="entry name" value="Winged helix' DNA-binding domain"/>
    <property type="match status" value="1"/>
</dbReference>
<feature type="domain" description="HTH crp-type" evidence="6">
    <location>
        <begin position="149"/>
        <end position="220"/>
    </location>
</feature>
<dbReference type="Pfam" id="PF13545">
    <property type="entry name" value="HTH_Crp_2"/>
    <property type="match status" value="1"/>
</dbReference>
<dbReference type="PROSITE" id="PS00888">
    <property type="entry name" value="CNMP_BINDING_1"/>
    <property type="match status" value="1"/>
</dbReference>
<gene>
    <name evidence="7" type="ORF">EJA10_03315</name>
</gene>
<dbReference type="RefSeq" id="WP_125478582.1">
    <property type="nucleotide sequence ID" value="NZ_RSFW01000006.1"/>
</dbReference>
<dbReference type="OrthoDB" id="581021at2"/>
<keyword evidence="1" id="KW-0805">Transcription regulation</keyword>
<dbReference type="PANTHER" id="PTHR24567">
    <property type="entry name" value="CRP FAMILY TRANSCRIPTIONAL REGULATORY PROTEIN"/>
    <property type="match status" value="1"/>
</dbReference>